<keyword evidence="4" id="KW-1185">Reference proteome</keyword>
<name>A0ABQ6E5Q8_9GAMM</name>
<dbReference type="InterPro" id="IPR039261">
    <property type="entry name" value="FNR_nucleotide-bd"/>
</dbReference>
<evidence type="ECO:0000313" key="3">
    <source>
        <dbReference type="EMBL" id="GLS92460.1"/>
    </source>
</evidence>
<reference evidence="4" key="1">
    <citation type="journal article" date="2019" name="Int. J. Syst. Evol. Microbiol.">
        <title>The Global Catalogue of Microorganisms (GCM) 10K type strain sequencing project: providing services to taxonomists for standard genome sequencing and annotation.</title>
        <authorList>
            <consortium name="The Broad Institute Genomics Platform"/>
            <consortium name="The Broad Institute Genome Sequencing Center for Infectious Disease"/>
            <person name="Wu L."/>
            <person name="Ma J."/>
        </authorList>
    </citation>
    <scope>NUCLEOTIDE SEQUENCE [LARGE SCALE GENOMIC DNA]</scope>
    <source>
        <strain evidence="4">NBRC 103166</strain>
    </source>
</reference>
<dbReference type="InterPro" id="IPR007037">
    <property type="entry name" value="SIP_rossman_dom"/>
</dbReference>
<dbReference type="PANTHER" id="PTHR30157">
    <property type="entry name" value="FERRIC REDUCTASE, NADPH-DEPENDENT"/>
    <property type="match status" value="1"/>
</dbReference>
<comment type="caution">
    <text evidence="3">The sequence shown here is derived from an EMBL/GenBank/DDBJ whole genome shotgun (WGS) entry which is preliminary data.</text>
</comment>
<evidence type="ECO:0000256" key="1">
    <source>
        <dbReference type="ARBA" id="ARBA00035644"/>
    </source>
</evidence>
<dbReference type="PROSITE" id="PS51384">
    <property type="entry name" value="FAD_FR"/>
    <property type="match status" value="1"/>
</dbReference>
<dbReference type="PANTHER" id="PTHR30157:SF0">
    <property type="entry name" value="NADPH-DEPENDENT FERRIC-CHELATE REDUCTASE"/>
    <property type="match status" value="1"/>
</dbReference>
<organism evidence="3 4">
    <name type="scientific">Psychromonas marina</name>
    <dbReference type="NCBI Taxonomy" id="88364"/>
    <lineage>
        <taxon>Bacteria</taxon>
        <taxon>Pseudomonadati</taxon>
        <taxon>Pseudomonadota</taxon>
        <taxon>Gammaproteobacteria</taxon>
        <taxon>Alteromonadales</taxon>
        <taxon>Psychromonadaceae</taxon>
        <taxon>Psychromonas</taxon>
    </lineage>
</organism>
<sequence length="246" mass="27731">MRPRKPNVRMTHVSQIIELSSHLRRIIVTGDSLNDFPISLEGGYVKVVLPQQGDDPKKMRSYTIRAFDPITKKLELDFVINRHDGPATRWARDAKVGDSIGIAGPGPMKLTHYDHHSYLLIGDLTSMNALNGYIPRFKKEADVRAIIVVPTRSDIIAMDYDESDNTTWFVEDETEQTLAQKVIEVAADMSKDSHLFLGLEAGEIRTLRPLLQEEIGFDRVNISTVGYWKKGVDADRFGAQKKAKPL</sequence>
<dbReference type="Gene3D" id="3.40.50.80">
    <property type="entry name" value="Nucleotide-binding domain of ferredoxin-NADP reductase (FNR) module"/>
    <property type="match status" value="1"/>
</dbReference>
<dbReference type="InterPro" id="IPR017927">
    <property type="entry name" value="FAD-bd_FR_type"/>
</dbReference>
<gene>
    <name evidence="3" type="ORF">GCM10007916_35320</name>
</gene>
<comment type="similarity">
    <text evidence="1">Belongs to the SIP oxidoreductase family.</text>
</comment>
<dbReference type="InterPro" id="IPR039374">
    <property type="entry name" value="SIP_fam"/>
</dbReference>
<dbReference type="RefSeq" id="WP_284205564.1">
    <property type="nucleotide sequence ID" value="NZ_BSPQ01000025.1"/>
</dbReference>
<dbReference type="Pfam" id="PF04954">
    <property type="entry name" value="SIP"/>
    <property type="match status" value="1"/>
</dbReference>
<dbReference type="SUPFAM" id="SSF63380">
    <property type="entry name" value="Riboflavin synthase domain-like"/>
    <property type="match status" value="1"/>
</dbReference>
<protein>
    <submittedName>
        <fullName evidence="3">Siderophore-interacting protein</fullName>
    </submittedName>
</protein>
<feature type="domain" description="FAD-binding FR-type" evidence="2">
    <location>
        <begin position="6"/>
        <end position="114"/>
    </location>
</feature>
<dbReference type="Proteomes" id="UP001157353">
    <property type="component" value="Unassembled WGS sequence"/>
</dbReference>
<dbReference type="InterPro" id="IPR017938">
    <property type="entry name" value="Riboflavin_synthase-like_b-brl"/>
</dbReference>
<evidence type="ECO:0000313" key="4">
    <source>
        <dbReference type="Proteomes" id="UP001157353"/>
    </source>
</evidence>
<dbReference type="InterPro" id="IPR013113">
    <property type="entry name" value="SIP_FAD-bd"/>
</dbReference>
<dbReference type="Pfam" id="PF08021">
    <property type="entry name" value="FAD_binding_9"/>
    <property type="match status" value="1"/>
</dbReference>
<evidence type="ECO:0000259" key="2">
    <source>
        <dbReference type="PROSITE" id="PS51384"/>
    </source>
</evidence>
<accession>A0ABQ6E5Q8</accession>
<proteinExistence type="inferred from homology"/>
<dbReference type="Gene3D" id="2.40.30.10">
    <property type="entry name" value="Translation factors"/>
    <property type="match status" value="1"/>
</dbReference>
<dbReference type="EMBL" id="BSPQ01000025">
    <property type="protein sequence ID" value="GLS92460.1"/>
    <property type="molecule type" value="Genomic_DNA"/>
</dbReference>
<dbReference type="CDD" id="cd06193">
    <property type="entry name" value="siderophore_interacting"/>
    <property type="match status" value="1"/>
</dbReference>